<dbReference type="GO" id="GO:0003677">
    <property type="term" value="F:DNA binding"/>
    <property type="evidence" value="ECO:0007669"/>
    <property type="project" value="InterPro"/>
</dbReference>
<dbReference type="InterPro" id="IPR001387">
    <property type="entry name" value="Cro/C1-type_HTH"/>
</dbReference>
<name>A0A8E0WSP0_9SPHN</name>
<dbReference type="InterPro" id="IPR010982">
    <property type="entry name" value="Lambda_DNA-bd_dom_sf"/>
</dbReference>
<dbReference type="AlphaFoldDB" id="A0A8E0WSP0"/>
<dbReference type="Proteomes" id="UP000028135">
    <property type="component" value="Unassembled WGS sequence"/>
</dbReference>
<protein>
    <recommendedName>
        <fullName evidence="1">HTH cro/C1-type domain-containing protein</fullName>
    </recommendedName>
</protein>
<comment type="caution">
    <text evidence="2">The sequence shown here is derived from an EMBL/GenBank/DDBJ whole genome shotgun (WGS) entry which is preliminary data.</text>
</comment>
<proteinExistence type="predicted"/>
<dbReference type="CDD" id="cd00093">
    <property type="entry name" value="HTH_XRE"/>
    <property type="match status" value="1"/>
</dbReference>
<dbReference type="Gene3D" id="1.10.260.40">
    <property type="entry name" value="lambda repressor-like DNA-binding domains"/>
    <property type="match status" value="1"/>
</dbReference>
<evidence type="ECO:0000259" key="1">
    <source>
        <dbReference type="SMART" id="SM00530"/>
    </source>
</evidence>
<accession>A0A8E0WSP0</accession>
<dbReference type="RefSeq" id="WP_020820930.1">
    <property type="nucleotide sequence ID" value="NZ_JANF02000048.1"/>
</dbReference>
<dbReference type="SMART" id="SM00530">
    <property type="entry name" value="HTH_XRE"/>
    <property type="match status" value="1"/>
</dbReference>
<sequence length="130" mass="14108">MMSPGTYLSKRRQAAGLSIDDVAAMVHTSPRLGEIDRRAWIERIERDVAAISPDVSAALADAFRFSRRVLQQLIDLRSYGPEAVEEPQICMTCGCSQFDACLDPATATGCAWSSPDLCTACVPVSPEKES</sequence>
<reference evidence="2 3" key="1">
    <citation type="submission" date="2014-05" db="EMBL/GenBank/DDBJ databases">
        <title>Genome Announcement of Sphingobium lucknowense F2.</title>
        <authorList>
            <person name="Lal R."/>
            <person name="Negi V."/>
            <person name="Lata P."/>
            <person name="Sangwan N."/>
            <person name="Gupta S.K."/>
            <person name="Rao D.L.N."/>
            <person name="Das S."/>
        </authorList>
    </citation>
    <scope>NUCLEOTIDE SEQUENCE [LARGE SCALE GENOMIC DNA]</scope>
    <source>
        <strain evidence="2 3">F2</strain>
    </source>
</reference>
<gene>
    <name evidence="2" type="ORF">AL00_09450</name>
</gene>
<evidence type="ECO:0000313" key="3">
    <source>
        <dbReference type="Proteomes" id="UP000028135"/>
    </source>
</evidence>
<feature type="domain" description="HTH cro/C1-type" evidence="1">
    <location>
        <begin position="7"/>
        <end position="70"/>
    </location>
</feature>
<organism evidence="2 3">
    <name type="scientific">Sphingobium indicum F2</name>
    <dbReference type="NCBI Taxonomy" id="1450518"/>
    <lineage>
        <taxon>Bacteria</taxon>
        <taxon>Pseudomonadati</taxon>
        <taxon>Pseudomonadota</taxon>
        <taxon>Alphaproteobacteria</taxon>
        <taxon>Sphingomonadales</taxon>
        <taxon>Sphingomonadaceae</taxon>
        <taxon>Sphingobium</taxon>
    </lineage>
</organism>
<dbReference type="EMBL" id="JANF02000048">
    <property type="protein sequence ID" value="KER36689.1"/>
    <property type="molecule type" value="Genomic_DNA"/>
</dbReference>
<dbReference type="SUPFAM" id="SSF47413">
    <property type="entry name" value="lambda repressor-like DNA-binding domains"/>
    <property type="match status" value="1"/>
</dbReference>
<evidence type="ECO:0000313" key="2">
    <source>
        <dbReference type="EMBL" id="KER36689.1"/>
    </source>
</evidence>